<name>A0A378UJB8_BERDE</name>
<dbReference type="AlphaFoldDB" id="A0A378UJB8"/>
<accession>A0A378UJB8</accession>
<proteinExistence type="predicted"/>
<protein>
    <submittedName>
        <fullName evidence="2">Uncharacterized conserved protein</fullName>
    </submittedName>
</protein>
<organism evidence="2 3">
    <name type="scientific">Bergeriella denitrificans</name>
    <name type="common">Neisseria denitrificans</name>
    <dbReference type="NCBI Taxonomy" id="494"/>
    <lineage>
        <taxon>Bacteria</taxon>
        <taxon>Pseudomonadati</taxon>
        <taxon>Pseudomonadota</taxon>
        <taxon>Betaproteobacteria</taxon>
        <taxon>Neisseriales</taxon>
        <taxon>Neisseriaceae</taxon>
        <taxon>Bergeriella</taxon>
    </lineage>
</organism>
<dbReference type="EMBL" id="UGQS01000002">
    <property type="protein sequence ID" value="STZ77436.1"/>
    <property type="molecule type" value="Genomic_DNA"/>
</dbReference>
<sequence length="97" mass="10677">MSAYAIFLRDQMLDQAEYDRYLQLVAPSLANYNGEMLVFNDAIEALEGAPADGSVVIKFPDMATARAWYNGPEYAPYRDIRINATVGRAVLVEGLAG</sequence>
<dbReference type="PANTHER" id="PTHR41521">
    <property type="match status" value="1"/>
</dbReference>
<dbReference type="RefSeq" id="WP_066078131.1">
    <property type="nucleotide sequence ID" value="NZ_CP181246.1"/>
</dbReference>
<dbReference type="Pfam" id="PF07045">
    <property type="entry name" value="DUF1330"/>
    <property type="match status" value="1"/>
</dbReference>
<dbReference type="SUPFAM" id="SSF54909">
    <property type="entry name" value="Dimeric alpha+beta barrel"/>
    <property type="match status" value="1"/>
</dbReference>
<gene>
    <name evidence="2" type="ORF">NCTC10295_02253</name>
</gene>
<feature type="domain" description="DUF1330" evidence="1">
    <location>
        <begin position="2"/>
        <end position="95"/>
    </location>
</feature>
<dbReference type="InterPro" id="IPR010753">
    <property type="entry name" value="DUF1330"/>
</dbReference>
<dbReference type="InterPro" id="IPR011008">
    <property type="entry name" value="Dimeric_a/b-barrel"/>
</dbReference>
<dbReference type="Proteomes" id="UP000254651">
    <property type="component" value="Unassembled WGS sequence"/>
</dbReference>
<evidence type="ECO:0000259" key="1">
    <source>
        <dbReference type="Pfam" id="PF07045"/>
    </source>
</evidence>
<evidence type="ECO:0000313" key="3">
    <source>
        <dbReference type="Proteomes" id="UP000254651"/>
    </source>
</evidence>
<dbReference type="PANTHER" id="PTHR41521:SF4">
    <property type="entry name" value="BLR0684 PROTEIN"/>
    <property type="match status" value="1"/>
</dbReference>
<evidence type="ECO:0000313" key="2">
    <source>
        <dbReference type="EMBL" id="STZ77436.1"/>
    </source>
</evidence>
<keyword evidence="3" id="KW-1185">Reference proteome</keyword>
<dbReference type="Gene3D" id="3.30.70.100">
    <property type="match status" value="1"/>
</dbReference>
<reference evidence="2 3" key="1">
    <citation type="submission" date="2018-06" db="EMBL/GenBank/DDBJ databases">
        <authorList>
            <consortium name="Pathogen Informatics"/>
            <person name="Doyle S."/>
        </authorList>
    </citation>
    <scope>NUCLEOTIDE SEQUENCE [LARGE SCALE GENOMIC DNA]</scope>
    <source>
        <strain evidence="2 3">NCTC10295</strain>
    </source>
</reference>